<sequence>MEKTQDQHWACGALDRFVTKMSVMKERACTKIPYTTKDGVYDDNSTLAAEKSFGIGWWTNGFWAGMMWLLYHETKEERYAEIARFSEEQLDTCFEEFYDLSHDLGFVYQPTAVADYRLTGSAAGRRRGLHAANLLAGRFNPAGNFIRAWNDWGDGRDTTGWAIIDCMMNLNLLYWASDELSDPRFRQIAMLHADTAMSAFVRPDGSVNHIVSFDPETGEILRSLGGQGYGDGSSWTRGQAWGLYGFALSYAHTGKQDYLDTAKRIAHYFISNIPEDGRIPVDFRSPSEPFYEDATAAAIAACGLLEITKHVPELEAGLYRNAAVKLLRTLDERDCDYDPDTDGILRNCTAAYHDETHEFHIVYGDYFYLEALLKLKGSDFRIW</sequence>
<keyword evidence="1 3" id="KW-0378">Hydrolase</keyword>
<evidence type="ECO:0000313" key="3">
    <source>
        <dbReference type="EMBL" id="HIX76055.1"/>
    </source>
</evidence>
<dbReference type="InterPro" id="IPR052369">
    <property type="entry name" value="UG_Glycosaminoglycan_Hydrolase"/>
</dbReference>
<dbReference type="Gene3D" id="1.50.10.10">
    <property type="match status" value="1"/>
</dbReference>
<dbReference type="GO" id="GO:0052757">
    <property type="term" value="F:chondroitin hydrolase activity"/>
    <property type="evidence" value="ECO:0007669"/>
    <property type="project" value="TreeGrafter"/>
</dbReference>
<dbReference type="EMBL" id="DXEK01000007">
    <property type="protein sequence ID" value="HIX76055.1"/>
    <property type="molecule type" value="Genomic_DNA"/>
</dbReference>
<reference evidence="3" key="2">
    <citation type="submission" date="2021-04" db="EMBL/GenBank/DDBJ databases">
        <authorList>
            <person name="Gilroy R."/>
        </authorList>
    </citation>
    <scope>NUCLEOTIDE SEQUENCE</scope>
    <source>
        <strain evidence="3">CHK183-1962</strain>
    </source>
</reference>
<dbReference type="AlphaFoldDB" id="A0A9D1XDQ2"/>
<comment type="caution">
    <text evidence="3">The sequence shown here is derived from an EMBL/GenBank/DDBJ whole genome shotgun (WGS) entry which is preliminary data.</text>
</comment>
<protein>
    <submittedName>
        <fullName evidence="3">Glycoside hydrolase family 88 protein</fullName>
    </submittedName>
</protein>
<organism evidence="3 4">
    <name type="scientific">Candidatus Fusicatenibacter merdavium</name>
    <dbReference type="NCBI Taxonomy" id="2838600"/>
    <lineage>
        <taxon>Bacteria</taxon>
        <taxon>Bacillati</taxon>
        <taxon>Bacillota</taxon>
        <taxon>Clostridia</taxon>
        <taxon>Lachnospirales</taxon>
        <taxon>Lachnospiraceae</taxon>
        <taxon>Fusicatenibacter</taxon>
    </lineage>
</organism>
<comment type="similarity">
    <text evidence="2">Belongs to the glycosyl hydrolase 88 family.</text>
</comment>
<name>A0A9D1XDQ2_9FIRM</name>
<proteinExistence type="inferred from homology"/>
<accession>A0A9D1XDQ2</accession>
<evidence type="ECO:0000256" key="1">
    <source>
        <dbReference type="ARBA" id="ARBA00022801"/>
    </source>
</evidence>
<dbReference type="PANTHER" id="PTHR36845:SF1">
    <property type="entry name" value="HYDROLASE, PUTATIVE (AFU_ORTHOLOGUE AFUA_7G05090)-RELATED"/>
    <property type="match status" value="1"/>
</dbReference>
<gene>
    <name evidence="3" type="ORF">H9734_00415</name>
</gene>
<dbReference type="Proteomes" id="UP000886890">
    <property type="component" value="Unassembled WGS sequence"/>
</dbReference>
<dbReference type="SUPFAM" id="SSF48208">
    <property type="entry name" value="Six-hairpin glycosidases"/>
    <property type="match status" value="1"/>
</dbReference>
<evidence type="ECO:0000313" key="4">
    <source>
        <dbReference type="Proteomes" id="UP000886890"/>
    </source>
</evidence>
<dbReference type="InterPro" id="IPR012341">
    <property type="entry name" value="6hp_glycosidase-like_sf"/>
</dbReference>
<dbReference type="PANTHER" id="PTHR36845">
    <property type="entry name" value="HYDROLASE, PUTATIVE (AFU_ORTHOLOGUE AFUA_7G05090)-RELATED"/>
    <property type="match status" value="1"/>
</dbReference>
<dbReference type="InterPro" id="IPR008928">
    <property type="entry name" value="6-hairpin_glycosidase_sf"/>
</dbReference>
<dbReference type="GO" id="GO:0000272">
    <property type="term" value="P:polysaccharide catabolic process"/>
    <property type="evidence" value="ECO:0007669"/>
    <property type="project" value="TreeGrafter"/>
</dbReference>
<evidence type="ECO:0000256" key="2">
    <source>
        <dbReference type="ARBA" id="ARBA00038358"/>
    </source>
</evidence>
<reference evidence="3" key="1">
    <citation type="journal article" date="2021" name="PeerJ">
        <title>Extensive microbial diversity within the chicken gut microbiome revealed by metagenomics and culture.</title>
        <authorList>
            <person name="Gilroy R."/>
            <person name="Ravi A."/>
            <person name="Getino M."/>
            <person name="Pursley I."/>
            <person name="Horton D.L."/>
            <person name="Alikhan N.F."/>
            <person name="Baker D."/>
            <person name="Gharbi K."/>
            <person name="Hall N."/>
            <person name="Watson M."/>
            <person name="Adriaenssens E.M."/>
            <person name="Foster-Nyarko E."/>
            <person name="Jarju S."/>
            <person name="Secka A."/>
            <person name="Antonio M."/>
            <person name="Oren A."/>
            <person name="Chaudhuri R.R."/>
            <person name="La Ragione R."/>
            <person name="Hildebrand F."/>
            <person name="Pallen M.J."/>
        </authorList>
    </citation>
    <scope>NUCLEOTIDE SEQUENCE</scope>
    <source>
        <strain evidence="3">CHK183-1962</strain>
    </source>
</reference>